<keyword evidence="4" id="KW-1185">Reference proteome</keyword>
<dbReference type="RefSeq" id="WP_023797117.1">
    <property type="nucleotide sequence ID" value="NZ_FNEE01000005.1"/>
</dbReference>
<gene>
    <name evidence="3" type="ORF">SAMN05428953_105128</name>
</gene>
<keyword evidence="2" id="KW-0812">Transmembrane</keyword>
<dbReference type="EMBL" id="FNEE01000005">
    <property type="protein sequence ID" value="SDJ25177.1"/>
    <property type="molecule type" value="Genomic_DNA"/>
</dbReference>
<proteinExistence type="predicted"/>
<keyword evidence="2" id="KW-1133">Transmembrane helix</keyword>
<name>A0A1G8S7K0_9HYPH</name>
<keyword evidence="2" id="KW-0472">Membrane</keyword>
<accession>A0A1G8S7K0</accession>
<dbReference type="AlphaFoldDB" id="A0A1G8S7K0"/>
<organism evidence="3 4">
    <name type="scientific">Mesorhizobium muleiense</name>
    <dbReference type="NCBI Taxonomy" id="1004279"/>
    <lineage>
        <taxon>Bacteria</taxon>
        <taxon>Pseudomonadati</taxon>
        <taxon>Pseudomonadota</taxon>
        <taxon>Alphaproteobacteria</taxon>
        <taxon>Hyphomicrobiales</taxon>
        <taxon>Phyllobacteriaceae</taxon>
        <taxon>Mesorhizobium</taxon>
    </lineage>
</organism>
<feature type="region of interest" description="Disordered" evidence="1">
    <location>
        <begin position="47"/>
        <end position="66"/>
    </location>
</feature>
<feature type="compositionally biased region" description="Basic and acidic residues" evidence="1">
    <location>
        <begin position="54"/>
        <end position="66"/>
    </location>
</feature>
<evidence type="ECO:0000313" key="4">
    <source>
        <dbReference type="Proteomes" id="UP000198894"/>
    </source>
</evidence>
<evidence type="ECO:0000313" key="3">
    <source>
        <dbReference type="EMBL" id="SDJ25177.1"/>
    </source>
</evidence>
<reference evidence="4" key="1">
    <citation type="submission" date="2016-10" db="EMBL/GenBank/DDBJ databases">
        <authorList>
            <person name="Varghese N."/>
            <person name="Submissions S."/>
        </authorList>
    </citation>
    <scope>NUCLEOTIDE SEQUENCE [LARGE SCALE GENOMIC DNA]</scope>
    <source>
        <strain evidence="4">CGMCC 1.11022</strain>
    </source>
</reference>
<evidence type="ECO:0000256" key="1">
    <source>
        <dbReference type="SAM" id="MobiDB-lite"/>
    </source>
</evidence>
<dbReference type="Proteomes" id="UP000198894">
    <property type="component" value="Unassembled WGS sequence"/>
</dbReference>
<evidence type="ECO:0000256" key="2">
    <source>
        <dbReference type="SAM" id="Phobius"/>
    </source>
</evidence>
<feature type="transmembrane region" description="Helical" evidence="2">
    <location>
        <begin position="20"/>
        <end position="40"/>
    </location>
</feature>
<protein>
    <submittedName>
        <fullName evidence="3">Uncharacterized protein</fullName>
    </submittedName>
</protein>
<sequence length="66" mass="7531">MPKIVPEDKARQGRWGWHTFRILIAALLLAFIAWGIAEIYGNMIDRTPTTEQGELPRNEQGEIPRG</sequence>